<organism evidence="2 3">
    <name type="scientific">Thiothrix eikelboomii</name>
    <dbReference type="NCBI Taxonomy" id="92487"/>
    <lineage>
        <taxon>Bacteria</taxon>
        <taxon>Pseudomonadati</taxon>
        <taxon>Pseudomonadota</taxon>
        <taxon>Gammaproteobacteria</taxon>
        <taxon>Thiotrichales</taxon>
        <taxon>Thiotrichaceae</taxon>
        <taxon>Thiothrix</taxon>
    </lineage>
</organism>
<gene>
    <name evidence="2" type="ORF">SAMN02745130_00437</name>
</gene>
<dbReference type="Pfam" id="PF04168">
    <property type="entry name" value="Alpha-E"/>
    <property type="match status" value="1"/>
</dbReference>
<dbReference type="AlphaFoldDB" id="A0A1T4VWW2"/>
<dbReference type="RefSeq" id="WP_078920945.1">
    <property type="nucleotide sequence ID" value="NZ_FUYB01000002.1"/>
</dbReference>
<dbReference type="Proteomes" id="UP000190460">
    <property type="component" value="Unassembled WGS sequence"/>
</dbReference>
<name>A0A1T4VWW2_9GAMM</name>
<dbReference type="PANTHER" id="PTHR34595">
    <property type="entry name" value="BLR5612 PROTEIN"/>
    <property type="match status" value="1"/>
</dbReference>
<proteinExistence type="predicted"/>
<dbReference type="EMBL" id="FUYB01000002">
    <property type="protein sequence ID" value="SKA69315.1"/>
    <property type="molecule type" value="Genomic_DNA"/>
</dbReference>
<evidence type="ECO:0000259" key="1">
    <source>
        <dbReference type="Pfam" id="PF04168"/>
    </source>
</evidence>
<feature type="domain" description="DUF403" evidence="1">
    <location>
        <begin position="2"/>
        <end position="307"/>
    </location>
</feature>
<dbReference type="InterPro" id="IPR007296">
    <property type="entry name" value="DUF403"/>
</dbReference>
<evidence type="ECO:0000313" key="2">
    <source>
        <dbReference type="EMBL" id="SKA69315.1"/>
    </source>
</evidence>
<dbReference type="STRING" id="92487.SAMN02745130_00437"/>
<keyword evidence="3" id="KW-1185">Reference proteome</keyword>
<dbReference type="OrthoDB" id="9803532at2"/>
<protein>
    <submittedName>
        <fullName evidence="2">Uncharacterized conserved protein, Alpha-E superfamily</fullName>
    </submittedName>
</protein>
<accession>A0A1T4VWW2</accession>
<sequence length="322" mass="37516">MMLSRVAERVYWMARYLERADNTARLISAHTMLLMDLPETLEFDWFTPVVIFNAEEQYTKNYPEINEENVMRFLIADRDNPSSLLGSFANVRENVRTSLDLLPEVIWEQVNQTYLQLQAALPSLSSRHSRQRVLREVMAACQRIRGVLENHLSRDHAFDFIQIGKHVERADMTSRTLEMTSLLLAEDRSHALRRYESILWASLLSALGAQQMYLRHKNSRVIARDVLEFLCQDLKFPRSLLYSLTGVNFYLARLPGPDQVRARSSRIAEQFAQQEISAIPVDQIHWFMDRLQADLTVLHGEIAHTWFYPETDFSQLQVQAQS</sequence>
<evidence type="ECO:0000313" key="3">
    <source>
        <dbReference type="Proteomes" id="UP000190460"/>
    </source>
</evidence>
<reference evidence="2 3" key="1">
    <citation type="submission" date="2017-02" db="EMBL/GenBank/DDBJ databases">
        <authorList>
            <person name="Peterson S.W."/>
        </authorList>
    </citation>
    <scope>NUCLEOTIDE SEQUENCE [LARGE SCALE GENOMIC DNA]</scope>
    <source>
        <strain evidence="2 3">ATCC 49788</strain>
    </source>
</reference>
<dbReference type="InterPro" id="IPR051680">
    <property type="entry name" value="ATP-dep_Glu-Cys_Ligase-2"/>
</dbReference>
<dbReference type="PANTHER" id="PTHR34595:SF7">
    <property type="entry name" value="SLL1039 PROTEIN"/>
    <property type="match status" value="1"/>
</dbReference>